<name>A0A4Y2V5A8_ARAVE</name>
<proteinExistence type="predicted"/>
<dbReference type="EMBL" id="BGPR01043143">
    <property type="protein sequence ID" value="GBO19682.1"/>
    <property type="molecule type" value="Genomic_DNA"/>
</dbReference>
<evidence type="ECO:0000313" key="1">
    <source>
        <dbReference type="EMBL" id="GBO19682.1"/>
    </source>
</evidence>
<dbReference type="AlphaFoldDB" id="A0A4Y2V5A8"/>
<sequence length="87" mass="9759">MMRNILSDLSGTSLSIAREKSWSFRGARYQGVDCSARSGIEGVPWWRSSDFLWPQLRANTTAPGQRMTTTGTRLFRHDVPVRAMPSG</sequence>
<evidence type="ECO:0000313" key="2">
    <source>
        <dbReference type="Proteomes" id="UP000499080"/>
    </source>
</evidence>
<accession>A0A4Y2V5A8</accession>
<organism evidence="1 2">
    <name type="scientific">Araneus ventricosus</name>
    <name type="common">Orbweaver spider</name>
    <name type="synonym">Epeira ventricosa</name>
    <dbReference type="NCBI Taxonomy" id="182803"/>
    <lineage>
        <taxon>Eukaryota</taxon>
        <taxon>Metazoa</taxon>
        <taxon>Ecdysozoa</taxon>
        <taxon>Arthropoda</taxon>
        <taxon>Chelicerata</taxon>
        <taxon>Arachnida</taxon>
        <taxon>Araneae</taxon>
        <taxon>Araneomorphae</taxon>
        <taxon>Entelegynae</taxon>
        <taxon>Araneoidea</taxon>
        <taxon>Araneidae</taxon>
        <taxon>Araneus</taxon>
    </lineage>
</organism>
<gene>
    <name evidence="1" type="ORF">AVEN_146558_1</name>
</gene>
<keyword evidence="2" id="KW-1185">Reference proteome</keyword>
<dbReference type="Proteomes" id="UP000499080">
    <property type="component" value="Unassembled WGS sequence"/>
</dbReference>
<comment type="caution">
    <text evidence="1">The sequence shown here is derived from an EMBL/GenBank/DDBJ whole genome shotgun (WGS) entry which is preliminary data.</text>
</comment>
<protein>
    <submittedName>
        <fullName evidence="1">Uncharacterized protein</fullName>
    </submittedName>
</protein>
<reference evidence="1 2" key="1">
    <citation type="journal article" date="2019" name="Sci. Rep.">
        <title>Orb-weaving spider Araneus ventricosus genome elucidates the spidroin gene catalogue.</title>
        <authorList>
            <person name="Kono N."/>
            <person name="Nakamura H."/>
            <person name="Ohtoshi R."/>
            <person name="Moran D.A.P."/>
            <person name="Shinohara A."/>
            <person name="Yoshida Y."/>
            <person name="Fujiwara M."/>
            <person name="Mori M."/>
            <person name="Tomita M."/>
            <person name="Arakawa K."/>
        </authorList>
    </citation>
    <scope>NUCLEOTIDE SEQUENCE [LARGE SCALE GENOMIC DNA]</scope>
</reference>